<dbReference type="NCBIfam" id="TIGR04183">
    <property type="entry name" value="Por_Secre_tail"/>
    <property type="match status" value="1"/>
</dbReference>
<dbReference type="EMBL" id="QKYV01000007">
    <property type="protein sequence ID" value="PZW38777.1"/>
    <property type="molecule type" value="Genomic_DNA"/>
</dbReference>
<evidence type="ECO:0000256" key="1">
    <source>
        <dbReference type="ARBA" id="ARBA00022729"/>
    </source>
</evidence>
<dbReference type="RefSeq" id="WP_111541718.1">
    <property type="nucleotide sequence ID" value="NZ_QKYV01000007.1"/>
</dbReference>
<dbReference type="InterPro" id="IPR026444">
    <property type="entry name" value="Secre_tail"/>
</dbReference>
<evidence type="ECO:0000313" key="3">
    <source>
        <dbReference type="EMBL" id="PZW38777.1"/>
    </source>
</evidence>
<protein>
    <submittedName>
        <fullName evidence="3">Putative secreted protein (Por secretion system target)</fullName>
    </submittedName>
</protein>
<keyword evidence="1" id="KW-0732">Signal</keyword>
<feature type="domain" description="Secretion system C-terminal sorting" evidence="2">
    <location>
        <begin position="253"/>
        <end position="318"/>
    </location>
</feature>
<reference evidence="3 4" key="1">
    <citation type="submission" date="2018-06" db="EMBL/GenBank/DDBJ databases">
        <title>Genomic Encyclopedia of Archaeal and Bacterial Type Strains, Phase II (KMG-II): from individual species to whole genera.</title>
        <authorList>
            <person name="Goeker M."/>
        </authorList>
    </citation>
    <scope>NUCLEOTIDE SEQUENCE [LARGE SCALE GENOMIC DNA]</scope>
    <source>
        <strain evidence="3 4">DSM 15361</strain>
    </source>
</reference>
<organism evidence="3 4">
    <name type="scientific">Mesonia algae</name>
    <dbReference type="NCBI Taxonomy" id="213248"/>
    <lineage>
        <taxon>Bacteria</taxon>
        <taxon>Pseudomonadati</taxon>
        <taxon>Bacteroidota</taxon>
        <taxon>Flavobacteriia</taxon>
        <taxon>Flavobacteriales</taxon>
        <taxon>Flavobacteriaceae</taxon>
        <taxon>Mesonia</taxon>
    </lineage>
</organism>
<comment type="caution">
    <text evidence="3">The sequence shown here is derived from an EMBL/GenBank/DDBJ whole genome shotgun (WGS) entry which is preliminary data.</text>
</comment>
<evidence type="ECO:0000259" key="2">
    <source>
        <dbReference type="Pfam" id="PF18962"/>
    </source>
</evidence>
<dbReference type="Pfam" id="PF18962">
    <property type="entry name" value="Por_Secre_tail"/>
    <property type="match status" value="1"/>
</dbReference>
<keyword evidence="4" id="KW-1185">Reference proteome</keyword>
<dbReference type="AlphaFoldDB" id="A0A2W7IHI9"/>
<gene>
    <name evidence="3" type="ORF">LX95_02441</name>
</gene>
<dbReference type="Proteomes" id="UP000249542">
    <property type="component" value="Unassembled WGS sequence"/>
</dbReference>
<dbReference type="Gene3D" id="3.80.10.10">
    <property type="entry name" value="Ribonuclease Inhibitor"/>
    <property type="match status" value="1"/>
</dbReference>
<sequence length="320" mass="35305">MKQLYQQSISIKPILLLISLFIGLEITAQTTSIPDQNFEQYLIDEGIDSDGTINGQVLTSDIASVLTLNLVNINDLTGLENFIALEEVRISNGGQPNVNLDIDLTSNSNLEKIIIIKFAGLTNLDITGLINLEELSVSDVSDAPPVMMLDEVDLSTNSNIKSLTLINCFIDKINLKNGNNHNMTNFELTAFIAGPEPQDTSLDAFCAEVDDASAATANMSPYNTWIVYGSASYYDQGECMLSLNKSSKIEVTLFPNPVQNSFQIKTSEEIERVQIFSNEGKKVTYFGSQSKYDISQLPTGMYFVKIQSNQGEAIQRIVKR</sequence>
<accession>A0A2W7IHI9</accession>
<name>A0A2W7IHI9_9FLAO</name>
<evidence type="ECO:0000313" key="4">
    <source>
        <dbReference type="Proteomes" id="UP000249542"/>
    </source>
</evidence>
<proteinExistence type="predicted"/>
<dbReference type="InterPro" id="IPR032675">
    <property type="entry name" value="LRR_dom_sf"/>
</dbReference>